<protein>
    <submittedName>
        <fullName evidence="1">Uncharacterized protein</fullName>
    </submittedName>
</protein>
<reference evidence="1" key="1">
    <citation type="journal article" date="2015" name="Nature">
        <title>Complex archaea that bridge the gap between prokaryotes and eukaryotes.</title>
        <authorList>
            <person name="Spang A."/>
            <person name="Saw J.H."/>
            <person name="Jorgensen S.L."/>
            <person name="Zaremba-Niedzwiedzka K."/>
            <person name="Martijn J."/>
            <person name="Lind A.E."/>
            <person name="van Eijk R."/>
            <person name="Schleper C."/>
            <person name="Guy L."/>
            <person name="Ettema T.J."/>
        </authorList>
    </citation>
    <scope>NUCLEOTIDE SEQUENCE</scope>
</reference>
<dbReference type="EMBL" id="LAZR01004589">
    <property type="protein sequence ID" value="KKN07270.1"/>
    <property type="molecule type" value="Genomic_DNA"/>
</dbReference>
<comment type="caution">
    <text evidence="1">The sequence shown here is derived from an EMBL/GenBank/DDBJ whole genome shotgun (WGS) entry which is preliminary data.</text>
</comment>
<proteinExistence type="predicted"/>
<gene>
    <name evidence="1" type="ORF">LCGC14_1068840</name>
</gene>
<sequence length="35" mass="4216">MPIMKNEEYQKIRPSFKRDIEIKGITYQANAYQPN</sequence>
<name>A0A0F9MIZ3_9ZZZZ</name>
<organism evidence="1">
    <name type="scientific">marine sediment metagenome</name>
    <dbReference type="NCBI Taxonomy" id="412755"/>
    <lineage>
        <taxon>unclassified sequences</taxon>
        <taxon>metagenomes</taxon>
        <taxon>ecological metagenomes</taxon>
    </lineage>
</organism>
<accession>A0A0F9MIZ3</accession>
<evidence type="ECO:0000313" key="1">
    <source>
        <dbReference type="EMBL" id="KKN07270.1"/>
    </source>
</evidence>
<dbReference type="AlphaFoldDB" id="A0A0F9MIZ3"/>